<name>A0A7I7VWJ8_9MYCO</name>
<dbReference type="EMBL" id="AP022605">
    <property type="protein sequence ID" value="BBZ09679.1"/>
    <property type="molecule type" value="Genomic_DNA"/>
</dbReference>
<keyword evidence="1" id="KW-1133">Transmembrane helix</keyword>
<feature type="transmembrane region" description="Helical" evidence="1">
    <location>
        <begin position="39"/>
        <end position="61"/>
    </location>
</feature>
<protein>
    <submittedName>
        <fullName evidence="2">Uncharacterized protein</fullName>
    </submittedName>
</protein>
<accession>A0A7I7VWJ8</accession>
<sequence>MAVSSAVKVVAGSVGGLGVLFSLVGLLASNRWADPTTTWAAMASIATVAAAVVAIWTLIALKEDSAERTRPVMVAQLSPAVLSSTAELIVSNTGQSVAVNVDVKFNPPLPVLEGEDALNLVRRSCRGSTAGRFRRSPRAW</sequence>
<evidence type="ECO:0000313" key="3">
    <source>
        <dbReference type="Proteomes" id="UP000467201"/>
    </source>
</evidence>
<evidence type="ECO:0000256" key="1">
    <source>
        <dbReference type="SAM" id="Phobius"/>
    </source>
</evidence>
<dbReference type="AlphaFoldDB" id="A0A7I7VWJ8"/>
<reference evidence="2 3" key="1">
    <citation type="journal article" date="2019" name="Emerg. Microbes Infect.">
        <title>Comprehensive subspecies identification of 175 nontuberculous mycobacteria species based on 7547 genomic profiles.</title>
        <authorList>
            <person name="Matsumoto Y."/>
            <person name="Kinjo T."/>
            <person name="Motooka D."/>
            <person name="Nabeya D."/>
            <person name="Jung N."/>
            <person name="Uechi K."/>
            <person name="Horii T."/>
            <person name="Iida T."/>
            <person name="Fujita J."/>
            <person name="Nakamura S."/>
        </authorList>
    </citation>
    <scope>NUCLEOTIDE SEQUENCE [LARGE SCALE GENOMIC DNA]</scope>
    <source>
        <strain evidence="2 3">JCM 12405</strain>
    </source>
</reference>
<dbReference type="Proteomes" id="UP000467201">
    <property type="component" value="Chromosome"/>
</dbReference>
<dbReference type="RefSeq" id="WP_133055575.1">
    <property type="nucleotide sequence ID" value="NZ_AP022605.1"/>
</dbReference>
<feature type="transmembrane region" description="Helical" evidence="1">
    <location>
        <begin position="7"/>
        <end position="27"/>
    </location>
</feature>
<evidence type="ECO:0000313" key="2">
    <source>
        <dbReference type="EMBL" id="BBZ09679.1"/>
    </source>
</evidence>
<proteinExistence type="predicted"/>
<organism evidence="2 3">
    <name type="scientific">Mycolicibacterium doricum</name>
    <dbReference type="NCBI Taxonomy" id="126673"/>
    <lineage>
        <taxon>Bacteria</taxon>
        <taxon>Bacillati</taxon>
        <taxon>Actinomycetota</taxon>
        <taxon>Actinomycetes</taxon>
        <taxon>Mycobacteriales</taxon>
        <taxon>Mycobacteriaceae</taxon>
        <taxon>Mycolicibacterium</taxon>
    </lineage>
</organism>
<keyword evidence="1" id="KW-0812">Transmembrane</keyword>
<gene>
    <name evidence="2" type="ORF">MDOR_38480</name>
</gene>
<dbReference type="KEGG" id="mdr:MDOR_38480"/>
<keyword evidence="1" id="KW-0472">Membrane</keyword>
<dbReference type="OrthoDB" id="3700439at2"/>